<gene>
    <name evidence="3" type="ORF">PIB30_088773</name>
</gene>
<dbReference type="InterPro" id="IPR046796">
    <property type="entry name" value="Transposase_32_dom"/>
</dbReference>
<dbReference type="Proteomes" id="UP001341840">
    <property type="component" value="Unassembled WGS sequence"/>
</dbReference>
<accession>A0ABU6XWC9</accession>
<feature type="domain" description="Putative plant transposon protein" evidence="2">
    <location>
        <begin position="1"/>
        <end position="178"/>
    </location>
</feature>
<comment type="caution">
    <text evidence="3">The sequence shown here is derived from an EMBL/GenBank/DDBJ whole genome shotgun (WGS) entry which is preliminary data.</text>
</comment>
<dbReference type="Pfam" id="PF20167">
    <property type="entry name" value="Transposase_32"/>
    <property type="match status" value="1"/>
</dbReference>
<evidence type="ECO:0000256" key="1">
    <source>
        <dbReference type="SAM" id="MobiDB-lite"/>
    </source>
</evidence>
<evidence type="ECO:0000313" key="4">
    <source>
        <dbReference type="Proteomes" id="UP001341840"/>
    </source>
</evidence>
<feature type="region of interest" description="Disordered" evidence="1">
    <location>
        <begin position="217"/>
        <end position="282"/>
    </location>
</feature>
<organism evidence="3 4">
    <name type="scientific">Stylosanthes scabra</name>
    <dbReference type="NCBI Taxonomy" id="79078"/>
    <lineage>
        <taxon>Eukaryota</taxon>
        <taxon>Viridiplantae</taxon>
        <taxon>Streptophyta</taxon>
        <taxon>Embryophyta</taxon>
        <taxon>Tracheophyta</taxon>
        <taxon>Spermatophyta</taxon>
        <taxon>Magnoliopsida</taxon>
        <taxon>eudicotyledons</taxon>
        <taxon>Gunneridae</taxon>
        <taxon>Pentapetalae</taxon>
        <taxon>rosids</taxon>
        <taxon>fabids</taxon>
        <taxon>Fabales</taxon>
        <taxon>Fabaceae</taxon>
        <taxon>Papilionoideae</taxon>
        <taxon>50 kb inversion clade</taxon>
        <taxon>dalbergioids sensu lato</taxon>
        <taxon>Dalbergieae</taxon>
        <taxon>Pterocarpus clade</taxon>
        <taxon>Stylosanthes</taxon>
    </lineage>
</organism>
<evidence type="ECO:0000313" key="3">
    <source>
        <dbReference type="EMBL" id="MED6200798.1"/>
    </source>
</evidence>
<dbReference type="EMBL" id="JASCZI010213075">
    <property type="protein sequence ID" value="MED6200798.1"/>
    <property type="molecule type" value="Genomic_DNA"/>
</dbReference>
<sequence length="282" mass="32865">MIREFYANVGRTDEQMAGLEQHPYTSRVRGKKIDFSPENIRKVMRFKEETPIAQYNYHHRRPTEEELNLILRELCEEGATWKMGKGKDPKPIQLRRPELTNLARGWQEFVIHNLLPTGNKSEITVARAMLIYSIIRGDKIRAEEIIADQIILITQGLGGKGKIAFPSTIYKLCKAAKVKMNREYGGYEECDEGRFITNEVMETIRIPHIALGRHVEQDNEDEPMHQFVPPPMPHNAADDAEFGDQEQDQNQQYEHHWEQPPYVEPFPQLEQPPPQYQHQQQP</sequence>
<keyword evidence="4" id="KW-1185">Reference proteome</keyword>
<feature type="compositionally biased region" description="Acidic residues" evidence="1">
    <location>
        <begin position="238"/>
        <end position="247"/>
    </location>
</feature>
<reference evidence="3 4" key="1">
    <citation type="journal article" date="2023" name="Plants (Basel)">
        <title>Bridging the Gap: Combining Genomics and Transcriptomics Approaches to Understand Stylosanthes scabra, an Orphan Legume from the Brazilian Caatinga.</title>
        <authorList>
            <person name="Ferreira-Neto J.R.C."/>
            <person name="da Silva M.D."/>
            <person name="Binneck E."/>
            <person name="de Melo N.F."/>
            <person name="da Silva R.H."/>
            <person name="de Melo A.L.T.M."/>
            <person name="Pandolfi V."/>
            <person name="Bustamante F.O."/>
            <person name="Brasileiro-Vidal A.C."/>
            <person name="Benko-Iseppon A.M."/>
        </authorList>
    </citation>
    <scope>NUCLEOTIDE SEQUENCE [LARGE SCALE GENOMIC DNA]</scope>
    <source>
        <tissue evidence="3">Leaves</tissue>
    </source>
</reference>
<protein>
    <recommendedName>
        <fullName evidence="2">Putative plant transposon protein domain-containing protein</fullName>
    </recommendedName>
</protein>
<evidence type="ECO:0000259" key="2">
    <source>
        <dbReference type="Pfam" id="PF20167"/>
    </source>
</evidence>
<proteinExistence type="predicted"/>
<name>A0ABU6XWC9_9FABA</name>